<feature type="transmembrane region" description="Helical" evidence="2">
    <location>
        <begin position="110"/>
        <end position="132"/>
    </location>
</feature>
<organism evidence="3 4">
    <name type="scientific">Thalassobaculum litoreum DSM 18839</name>
    <dbReference type="NCBI Taxonomy" id="1123362"/>
    <lineage>
        <taxon>Bacteria</taxon>
        <taxon>Pseudomonadati</taxon>
        <taxon>Pseudomonadota</taxon>
        <taxon>Alphaproteobacteria</taxon>
        <taxon>Rhodospirillales</taxon>
        <taxon>Thalassobaculaceae</taxon>
        <taxon>Thalassobaculum</taxon>
    </lineage>
</organism>
<gene>
    <name evidence="3" type="ORF">SAMN05660686_01666</name>
</gene>
<accession>A0A8G2EYB3</accession>
<evidence type="ECO:0000313" key="3">
    <source>
        <dbReference type="EMBL" id="SDF55915.1"/>
    </source>
</evidence>
<evidence type="ECO:0000256" key="1">
    <source>
        <dbReference type="SAM" id="MobiDB-lite"/>
    </source>
</evidence>
<feature type="region of interest" description="Disordered" evidence="1">
    <location>
        <begin position="66"/>
        <end position="105"/>
    </location>
</feature>
<keyword evidence="2" id="KW-0812">Transmembrane</keyword>
<keyword evidence="4" id="KW-1185">Reference proteome</keyword>
<evidence type="ECO:0000256" key="2">
    <source>
        <dbReference type="SAM" id="Phobius"/>
    </source>
</evidence>
<feature type="compositionally biased region" description="Low complexity" evidence="1">
    <location>
        <begin position="81"/>
        <end position="97"/>
    </location>
</feature>
<dbReference type="EMBL" id="FNBW01000004">
    <property type="protein sequence ID" value="SDF55915.1"/>
    <property type="molecule type" value="Genomic_DNA"/>
</dbReference>
<comment type="caution">
    <text evidence="3">The sequence shown here is derived from an EMBL/GenBank/DDBJ whole genome shotgun (WGS) entry which is preliminary data.</text>
</comment>
<evidence type="ECO:0000313" key="4">
    <source>
        <dbReference type="Proteomes" id="UP000198615"/>
    </source>
</evidence>
<protein>
    <recommendedName>
        <fullName evidence="5">DUF2188 domain-containing protein</fullName>
    </recommendedName>
</protein>
<keyword evidence="2" id="KW-1133">Transmembrane helix</keyword>
<dbReference type="RefSeq" id="WP_028793366.1">
    <property type="nucleotide sequence ID" value="NZ_FNBW01000004.1"/>
</dbReference>
<evidence type="ECO:0008006" key="5">
    <source>
        <dbReference type="Google" id="ProtNLM"/>
    </source>
</evidence>
<keyword evidence="2" id="KW-0472">Membrane</keyword>
<sequence length="143" mass="15068">MAQSLYEVHTLKGGQWVIDSTYPDKDTSIEVAKQLHGEKRFEGIKVIKDTFDPKTGQGKELVVFDTSKAPKERSAPPPPAAAKSAEAAAAAPAAAAPRAKKKPKNQDVSVALKATGWLVAIVIGGLGVLFLINKAGALFSKGF</sequence>
<dbReference type="Proteomes" id="UP000198615">
    <property type="component" value="Unassembled WGS sequence"/>
</dbReference>
<proteinExistence type="predicted"/>
<name>A0A8G2EYB3_9PROT</name>
<reference evidence="3 4" key="1">
    <citation type="submission" date="2016-10" db="EMBL/GenBank/DDBJ databases">
        <authorList>
            <person name="Varghese N."/>
            <person name="Submissions S."/>
        </authorList>
    </citation>
    <scope>NUCLEOTIDE SEQUENCE [LARGE SCALE GENOMIC DNA]</scope>
    <source>
        <strain evidence="3 4">DSM 18839</strain>
    </source>
</reference>
<dbReference type="AlphaFoldDB" id="A0A8G2EYB3"/>